<dbReference type="InterPro" id="IPR033756">
    <property type="entry name" value="YlxH/NBP35"/>
</dbReference>
<dbReference type="PANTHER" id="PTHR42961">
    <property type="entry name" value="IRON-SULFUR PROTEIN NUBPL"/>
    <property type="match status" value="1"/>
</dbReference>
<dbReference type="GO" id="GO:0016226">
    <property type="term" value="P:iron-sulfur cluster assembly"/>
    <property type="evidence" value="ECO:0007669"/>
    <property type="project" value="InterPro"/>
</dbReference>
<dbReference type="GO" id="GO:0005524">
    <property type="term" value="F:ATP binding"/>
    <property type="evidence" value="ECO:0007669"/>
    <property type="project" value="UniProtKB-UniRule"/>
</dbReference>
<dbReference type="Proteomes" id="UP000697710">
    <property type="component" value="Unassembled WGS sequence"/>
</dbReference>
<dbReference type="InterPro" id="IPR002744">
    <property type="entry name" value="MIP18-like"/>
</dbReference>
<evidence type="ECO:0000259" key="7">
    <source>
        <dbReference type="Pfam" id="PF01883"/>
    </source>
</evidence>
<comment type="function">
    <text evidence="6">Binds and transfers iron-sulfur (Fe-S) clusters to target apoproteins. Can hydrolyze ATP.</text>
</comment>
<dbReference type="InterPro" id="IPR027417">
    <property type="entry name" value="P-loop_NTPase"/>
</dbReference>
<dbReference type="AlphaFoldDB" id="A0A956RNY0"/>
<dbReference type="SUPFAM" id="SSF52540">
    <property type="entry name" value="P-loop containing nucleoside triphosphate hydrolases"/>
    <property type="match status" value="1"/>
</dbReference>
<dbReference type="InterPro" id="IPR044304">
    <property type="entry name" value="NUBPL-like"/>
</dbReference>
<feature type="domain" description="MIP18 family-like" evidence="7">
    <location>
        <begin position="5"/>
        <end position="65"/>
    </location>
</feature>
<reference evidence="8" key="2">
    <citation type="journal article" date="2021" name="Microbiome">
        <title>Successional dynamics and alternative stable states in a saline activated sludge microbial community over 9 years.</title>
        <authorList>
            <person name="Wang Y."/>
            <person name="Ye J."/>
            <person name="Ju F."/>
            <person name="Liu L."/>
            <person name="Boyd J.A."/>
            <person name="Deng Y."/>
            <person name="Parks D.H."/>
            <person name="Jiang X."/>
            <person name="Yin X."/>
            <person name="Woodcroft B.J."/>
            <person name="Tyson G.W."/>
            <person name="Hugenholtz P."/>
            <person name="Polz M.F."/>
            <person name="Zhang T."/>
        </authorList>
    </citation>
    <scope>NUCLEOTIDE SEQUENCE</scope>
    <source>
        <strain evidence="8">HKST-UBA01</strain>
    </source>
</reference>
<sequence length="351" mass="37390">MATQADVVAALRSVQFPGIDRDIVTLGYVKDVTESAGRFRVRVELSPTASTAADAIDASIRNALERAEIPYELELKTQKPAAPAAAAPSAGDSDPLAHVPFKIAVSSGKGGVGKSTVAVNLAVALAKQGLRTGLLDTDIYGPSIPLMMGLEDSQPLLDEENNRLIPLERYEVKNISIGYLVDRHTPVIWRGPMIGKAIDQLMRDVDWSDIDVLLFDLPPGTGDIQISLAQKVVLSGAVVVTTPQDVALIDAAKGVEMFRKTDVPILGIVENMSFFACPHCGERTDIFGSGGGEKEANRMDVPFLGRIPLEPSIRIGGDEGRPIVVREPESAAARAFLDVAASLAASLQMSR</sequence>
<dbReference type="GO" id="GO:0016887">
    <property type="term" value="F:ATP hydrolysis activity"/>
    <property type="evidence" value="ECO:0007669"/>
    <property type="project" value="UniProtKB-UniRule"/>
</dbReference>
<name>A0A956RNY0_UNCEI</name>
<keyword evidence="5 6" id="KW-0411">Iron-sulfur</keyword>
<gene>
    <name evidence="8" type="ORF">KC729_10165</name>
</gene>
<keyword evidence="3 6" id="KW-0067">ATP-binding</keyword>
<comment type="similarity">
    <text evidence="6">Belongs to the Mrp/NBP35 ATP-binding proteins family.</text>
</comment>
<keyword evidence="2 6" id="KW-0547">Nucleotide-binding</keyword>
<dbReference type="CDD" id="cd02037">
    <property type="entry name" value="Mrp_NBP35"/>
    <property type="match status" value="1"/>
</dbReference>
<dbReference type="PANTHER" id="PTHR42961:SF2">
    <property type="entry name" value="IRON-SULFUR PROTEIN NUBPL"/>
    <property type="match status" value="1"/>
</dbReference>
<keyword evidence="4 6" id="KW-0408">Iron</keyword>
<dbReference type="Gene3D" id="3.30.300.130">
    <property type="entry name" value="Fe-S cluster assembly (FSCA)"/>
    <property type="match status" value="1"/>
</dbReference>
<dbReference type="Pfam" id="PF10609">
    <property type="entry name" value="ParA"/>
    <property type="match status" value="1"/>
</dbReference>
<dbReference type="HAMAP" id="MF_02040">
    <property type="entry name" value="Mrp_NBP35"/>
    <property type="match status" value="1"/>
</dbReference>
<keyword evidence="6" id="KW-0378">Hydrolase</keyword>
<comment type="caution">
    <text evidence="8">The sequence shown here is derived from an EMBL/GenBank/DDBJ whole genome shotgun (WGS) entry which is preliminary data.</text>
</comment>
<evidence type="ECO:0000256" key="1">
    <source>
        <dbReference type="ARBA" id="ARBA00022723"/>
    </source>
</evidence>
<evidence type="ECO:0000313" key="8">
    <source>
        <dbReference type="EMBL" id="MCA9728036.1"/>
    </source>
</evidence>
<dbReference type="GO" id="GO:0140663">
    <property type="term" value="F:ATP-dependent FeS chaperone activity"/>
    <property type="evidence" value="ECO:0007669"/>
    <property type="project" value="InterPro"/>
</dbReference>
<dbReference type="Pfam" id="PF01883">
    <property type="entry name" value="FeS_assembly_P"/>
    <property type="match status" value="1"/>
</dbReference>
<evidence type="ECO:0000256" key="6">
    <source>
        <dbReference type="HAMAP-Rule" id="MF_02040"/>
    </source>
</evidence>
<dbReference type="SUPFAM" id="SSF117916">
    <property type="entry name" value="Fe-S cluster assembly (FSCA) domain-like"/>
    <property type="match status" value="1"/>
</dbReference>
<organism evidence="8 9">
    <name type="scientific">Eiseniibacteriota bacterium</name>
    <dbReference type="NCBI Taxonomy" id="2212470"/>
    <lineage>
        <taxon>Bacteria</taxon>
        <taxon>Candidatus Eiseniibacteriota</taxon>
    </lineage>
</organism>
<keyword evidence="1 6" id="KW-0479">Metal-binding</keyword>
<dbReference type="GO" id="GO:0051539">
    <property type="term" value="F:4 iron, 4 sulfur cluster binding"/>
    <property type="evidence" value="ECO:0007669"/>
    <property type="project" value="TreeGrafter"/>
</dbReference>
<accession>A0A956RNY0</accession>
<protein>
    <recommendedName>
        <fullName evidence="6">Iron-sulfur cluster carrier protein</fullName>
    </recommendedName>
</protein>
<dbReference type="InterPro" id="IPR019591">
    <property type="entry name" value="Mrp/NBP35_ATP-bd"/>
</dbReference>
<feature type="binding site" evidence="6">
    <location>
        <begin position="108"/>
        <end position="115"/>
    </location>
    <ligand>
        <name>ATP</name>
        <dbReference type="ChEBI" id="CHEBI:30616"/>
    </ligand>
</feature>
<evidence type="ECO:0000256" key="4">
    <source>
        <dbReference type="ARBA" id="ARBA00023004"/>
    </source>
</evidence>
<comment type="subunit">
    <text evidence="6">Homodimer.</text>
</comment>
<dbReference type="InterPro" id="IPR034904">
    <property type="entry name" value="FSCA_dom_sf"/>
</dbReference>
<evidence type="ECO:0000313" key="9">
    <source>
        <dbReference type="Proteomes" id="UP000697710"/>
    </source>
</evidence>
<dbReference type="FunFam" id="3.40.50.300:FF:001278">
    <property type="entry name" value="Iron-sulfur cluster carrier protein"/>
    <property type="match status" value="1"/>
</dbReference>
<evidence type="ECO:0000256" key="5">
    <source>
        <dbReference type="ARBA" id="ARBA00023014"/>
    </source>
</evidence>
<dbReference type="Gene3D" id="3.40.50.300">
    <property type="entry name" value="P-loop containing nucleotide triphosphate hydrolases"/>
    <property type="match status" value="1"/>
</dbReference>
<reference evidence="8" key="1">
    <citation type="submission" date="2020-04" db="EMBL/GenBank/DDBJ databases">
        <authorList>
            <person name="Zhang T."/>
        </authorList>
    </citation>
    <scope>NUCLEOTIDE SEQUENCE</scope>
    <source>
        <strain evidence="8">HKST-UBA01</strain>
    </source>
</reference>
<dbReference type="GO" id="GO:0046872">
    <property type="term" value="F:metal ion binding"/>
    <property type="evidence" value="ECO:0007669"/>
    <property type="project" value="UniProtKB-KW"/>
</dbReference>
<evidence type="ECO:0000256" key="3">
    <source>
        <dbReference type="ARBA" id="ARBA00022840"/>
    </source>
</evidence>
<evidence type="ECO:0000256" key="2">
    <source>
        <dbReference type="ARBA" id="ARBA00022741"/>
    </source>
</evidence>
<proteinExistence type="inferred from homology"/>
<dbReference type="EMBL" id="JAGQHR010000286">
    <property type="protein sequence ID" value="MCA9728036.1"/>
    <property type="molecule type" value="Genomic_DNA"/>
</dbReference>